<evidence type="ECO:0000313" key="2">
    <source>
        <dbReference type="EMBL" id="ACV10840.1"/>
    </source>
</evidence>
<proteinExistence type="predicted"/>
<protein>
    <recommendedName>
        <fullName evidence="4">Transporter</fullName>
    </recommendedName>
</protein>
<dbReference type="STRING" id="519442.Huta_0653"/>
<sequence>MDRELSLPVAVGIILAVIAAGTGGLIVAPIGMTAETTLMMVLPSMLVFAVVVFVVGVMHGQHRANT</sequence>
<evidence type="ECO:0000256" key="1">
    <source>
        <dbReference type="SAM" id="Phobius"/>
    </source>
</evidence>
<dbReference type="HOGENOM" id="CLU_206261_0_0_2"/>
<dbReference type="Pfam" id="PF24020">
    <property type="entry name" value="DUF7333"/>
    <property type="match status" value="1"/>
</dbReference>
<dbReference type="RefSeq" id="WP_015788420.1">
    <property type="nucleotide sequence ID" value="NC_013158.1"/>
</dbReference>
<feature type="transmembrane region" description="Helical" evidence="1">
    <location>
        <begin position="38"/>
        <end position="58"/>
    </location>
</feature>
<keyword evidence="3" id="KW-1185">Reference proteome</keyword>
<dbReference type="EMBL" id="CP001687">
    <property type="protein sequence ID" value="ACV10840.1"/>
    <property type="molecule type" value="Genomic_DNA"/>
</dbReference>
<accession>C7NTB8</accession>
<gene>
    <name evidence="2" type="ordered locus">Huta_0653</name>
</gene>
<feature type="transmembrane region" description="Helical" evidence="1">
    <location>
        <begin position="7"/>
        <end position="32"/>
    </location>
</feature>
<evidence type="ECO:0008006" key="4">
    <source>
        <dbReference type="Google" id="ProtNLM"/>
    </source>
</evidence>
<evidence type="ECO:0000313" key="3">
    <source>
        <dbReference type="Proteomes" id="UP000002071"/>
    </source>
</evidence>
<name>C7NTB8_HALUD</name>
<keyword evidence="1" id="KW-1133">Transmembrane helix</keyword>
<dbReference type="Proteomes" id="UP000002071">
    <property type="component" value="Chromosome"/>
</dbReference>
<reference evidence="2 3" key="1">
    <citation type="journal article" date="2009" name="Stand. Genomic Sci.">
        <title>Complete genome sequence of Halorhabdus utahensis type strain (AX-2).</title>
        <authorList>
            <person name="Anderson I."/>
            <person name="Tindall B.J."/>
            <person name="Pomrenke H."/>
            <person name="Goker M."/>
            <person name="Lapidus A."/>
            <person name="Nolan M."/>
            <person name="Copeland A."/>
            <person name="Glavina Del Rio T."/>
            <person name="Chen F."/>
            <person name="Tice H."/>
            <person name="Cheng J.F."/>
            <person name="Lucas S."/>
            <person name="Chertkov O."/>
            <person name="Bruce D."/>
            <person name="Brettin T."/>
            <person name="Detter J.C."/>
            <person name="Han C."/>
            <person name="Goodwin L."/>
            <person name="Land M."/>
            <person name="Hauser L."/>
            <person name="Chang Y.J."/>
            <person name="Jeffries C.D."/>
            <person name="Pitluck S."/>
            <person name="Pati A."/>
            <person name="Mavromatis K."/>
            <person name="Ivanova N."/>
            <person name="Ovchinnikova G."/>
            <person name="Chen A."/>
            <person name="Palaniappan K."/>
            <person name="Chain P."/>
            <person name="Rohde M."/>
            <person name="Bristow J."/>
            <person name="Eisen J.A."/>
            <person name="Markowitz V."/>
            <person name="Hugenholtz P."/>
            <person name="Kyrpides N.C."/>
            <person name="Klenk H.P."/>
        </authorList>
    </citation>
    <scope>NUCLEOTIDE SEQUENCE [LARGE SCALE GENOMIC DNA]</scope>
    <source>
        <strain evidence="3">DSM 12940 / JCM 11049 / AX-2</strain>
    </source>
</reference>
<organism evidence="2 3">
    <name type="scientific">Halorhabdus utahensis (strain DSM 12940 / JCM 11049 / AX-2)</name>
    <dbReference type="NCBI Taxonomy" id="519442"/>
    <lineage>
        <taxon>Archaea</taxon>
        <taxon>Methanobacteriati</taxon>
        <taxon>Methanobacteriota</taxon>
        <taxon>Stenosarchaea group</taxon>
        <taxon>Halobacteria</taxon>
        <taxon>Halobacteriales</taxon>
        <taxon>Haloarculaceae</taxon>
        <taxon>Halorhabdus</taxon>
    </lineage>
</organism>
<dbReference type="GeneID" id="8382921"/>
<dbReference type="InterPro" id="IPR055757">
    <property type="entry name" value="DUF7333"/>
</dbReference>
<keyword evidence="1" id="KW-0812">Transmembrane</keyword>
<dbReference type="AlphaFoldDB" id="C7NTB8"/>
<dbReference type="KEGG" id="hut:Huta_0653"/>
<keyword evidence="1" id="KW-0472">Membrane</keyword>